<accession>W1XUC6</accession>
<feature type="non-terminal residue" evidence="1">
    <location>
        <position position="1"/>
    </location>
</feature>
<gene>
    <name evidence="1" type="ORF">Q604_UNBC12462G0001</name>
</gene>
<reference evidence="1" key="1">
    <citation type="submission" date="2013-12" db="EMBL/GenBank/DDBJ databases">
        <title>A Varibaculum cambriense genome reconstructed from a premature infant gut community with otherwise low bacterial novelty that shifts toward anaerobic metabolism during the third week of life.</title>
        <authorList>
            <person name="Brown C.T."/>
            <person name="Sharon I."/>
            <person name="Thomas B.C."/>
            <person name="Castelle C.J."/>
            <person name="Morowitz M.J."/>
            <person name="Banfield J.F."/>
        </authorList>
    </citation>
    <scope>NUCLEOTIDE SEQUENCE</scope>
</reference>
<dbReference type="AlphaFoldDB" id="W1XUC6"/>
<name>W1XUC6_9ZZZZ</name>
<proteinExistence type="predicted"/>
<organism evidence="1">
    <name type="scientific">human gut metagenome</name>
    <dbReference type="NCBI Taxonomy" id="408170"/>
    <lineage>
        <taxon>unclassified sequences</taxon>
        <taxon>metagenomes</taxon>
        <taxon>organismal metagenomes</taxon>
    </lineage>
</organism>
<sequence length="25" mass="2753">GSLSVDEFVAMVCKEVEDKVNVIQN</sequence>
<comment type="caution">
    <text evidence="1">The sequence shown here is derived from an EMBL/GenBank/DDBJ whole genome shotgun (WGS) entry which is preliminary data.</text>
</comment>
<protein>
    <submittedName>
        <fullName evidence="1">Uncharacterized protein</fullName>
    </submittedName>
</protein>
<evidence type="ECO:0000313" key="1">
    <source>
        <dbReference type="EMBL" id="ETJ33090.1"/>
    </source>
</evidence>
<dbReference type="EMBL" id="AZMM01012462">
    <property type="protein sequence ID" value="ETJ33090.1"/>
    <property type="molecule type" value="Genomic_DNA"/>
</dbReference>